<dbReference type="UniPathway" id="UPA00084">
    <property type="reaction ID" value="UER00504"/>
</dbReference>
<dbReference type="Proteomes" id="UP000237472">
    <property type="component" value="Unassembled WGS sequence"/>
</dbReference>
<gene>
    <name evidence="3" type="ORF">AA994_00915</name>
</gene>
<dbReference type="OrthoDB" id="9804091at2"/>
<dbReference type="InterPro" id="IPR026037">
    <property type="entry name" value="PgpA"/>
</dbReference>
<comment type="caution">
    <text evidence="3">The sequence shown here is derived from an EMBL/GenBank/DDBJ whole genome shotgun (WGS) entry which is preliminary data.</text>
</comment>
<feature type="domain" description="YutG/PgpA" evidence="2">
    <location>
        <begin position="6"/>
        <end position="146"/>
    </location>
</feature>
<evidence type="ECO:0000313" key="3">
    <source>
        <dbReference type="EMBL" id="PHY92127.1"/>
    </source>
</evidence>
<dbReference type="PANTHER" id="PTHR36305">
    <property type="entry name" value="PHOSPHATIDYLGLYCEROPHOSPHATASE A"/>
    <property type="match status" value="1"/>
</dbReference>
<feature type="transmembrane region" description="Helical" evidence="1">
    <location>
        <begin position="128"/>
        <end position="150"/>
    </location>
</feature>
<evidence type="ECO:0000259" key="2">
    <source>
        <dbReference type="Pfam" id="PF04608"/>
    </source>
</evidence>
<dbReference type="GO" id="GO:0008962">
    <property type="term" value="F:phosphatidylglycerophosphatase activity"/>
    <property type="evidence" value="ECO:0007669"/>
    <property type="project" value="InterPro"/>
</dbReference>
<accession>A0A2G4R6I2</accession>
<reference evidence="4" key="1">
    <citation type="submission" date="2015-06" db="EMBL/GenBank/DDBJ databases">
        <authorList>
            <person name="Parisi A."/>
            <person name="Chiara M."/>
            <person name="Florio D."/>
            <person name="Miccolupo A."/>
            <person name="Manzari C."/>
            <person name="Mion D."/>
            <person name="Caruso M."/>
            <person name="D'erchia A.M."/>
            <person name="Zanoni R."/>
        </authorList>
    </citation>
    <scope>NUCLEOTIDE SEQUENCE [LARGE SCALE GENOMIC DNA]</scope>
    <source>
        <strain evidence="4">73/13</strain>
    </source>
</reference>
<dbReference type="CDD" id="cd06971">
    <property type="entry name" value="PgpA"/>
    <property type="match status" value="1"/>
</dbReference>
<dbReference type="Gene3D" id="1.10.3760.10">
    <property type="entry name" value="PgpA-like"/>
    <property type="match status" value="1"/>
</dbReference>
<dbReference type="EMBL" id="LDWY01000011">
    <property type="protein sequence ID" value="PHY92127.1"/>
    <property type="molecule type" value="Genomic_DNA"/>
</dbReference>
<feature type="transmembrane region" description="Helical" evidence="1">
    <location>
        <begin position="42"/>
        <end position="60"/>
    </location>
</feature>
<feature type="transmembrane region" description="Helical" evidence="1">
    <location>
        <begin position="80"/>
        <end position="107"/>
    </location>
</feature>
<dbReference type="GeneID" id="77267060"/>
<dbReference type="RefSeq" id="WP_099460898.1">
    <property type="nucleotide sequence ID" value="NZ_CP041617.1"/>
</dbReference>
<dbReference type="SUPFAM" id="SSF101307">
    <property type="entry name" value="YutG-like"/>
    <property type="match status" value="1"/>
</dbReference>
<dbReference type="PIRSF" id="PIRSF006162">
    <property type="entry name" value="PgpA"/>
    <property type="match status" value="1"/>
</dbReference>
<dbReference type="Pfam" id="PF04608">
    <property type="entry name" value="PgpA"/>
    <property type="match status" value="1"/>
</dbReference>
<sequence>MQKFYLTFFYSGCAKKAPGTFGTLAAMIPAFFVLRYLGEQTLFLLSILIFIASIRVIDAYEKKTQKHDDKHIVIDEVAGVFLACAIAASAENSLLNFVLAFIFFRFFDITKPSIIGKIDKKVKGGLGVMLDDMLAGLFAGLLCAVIYGFLLKFNLVAWDISLKTLF</sequence>
<evidence type="ECO:0000256" key="1">
    <source>
        <dbReference type="SAM" id="Phobius"/>
    </source>
</evidence>
<feature type="transmembrane region" description="Helical" evidence="1">
    <location>
        <begin position="20"/>
        <end position="37"/>
    </location>
</feature>
<keyword evidence="1" id="KW-0812">Transmembrane</keyword>
<keyword evidence="1" id="KW-1133">Transmembrane helix</keyword>
<dbReference type="AlphaFoldDB" id="A0A2G4R6I2"/>
<organism evidence="3 4">
    <name type="scientific">Campylobacter vulpis</name>
    <dbReference type="NCBI Taxonomy" id="1655500"/>
    <lineage>
        <taxon>Bacteria</taxon>
        <taxon>Pseudomonadati</taxon>
        <taxon>Campylobacterota</taxon>
        <taxon>Epsilonproteobacteria</taxon>
        <taxon>Campylobacterales</taxon>
        <taxon>Campylobacteraceae</taxon>
        <taxon>Campylobacter</taxon>
    </lineage>
</organism>
<keyword evidence="1" id="KW-0472">Membrane</keyword>
<proteinExistence type="predicted"/>
<protein>
    <submittedName>
        <fullName evidence="3">Phosphatidylglycerophosphatase</fullName>
    </submittedName>
</protein>
<dbReference type="InterPro" id="IPR036681">
    <property type="entry name" value="PgpA-like_sf"/>
</dbReference>
<dbReference type="InterPro" id="IPR007686">
    <property type="entry name" value="YutG/PgpA"/>
</dbReference>
<dbReference type="GO" id="GO:0006655">
    <property type="term" value="P:phosphatidylglycerol biosynthetic process"/>
    <property type="evidence" value="ECO:0007669"/>
    <property type="project" value="UniProtKB-UniPathway"/>
</dbReference>
<name>A0A2G4R6I2_9BACT</name>
<evidence type="ECO:0000313" key="4">
    <source>
        <dbReference type="Proteomes" id="UP000237472"/>
    </source>
</evidence>
<dbReference type="PANTHER" id="PTHR36305:SF1">
    <property type="entry name" value="PHOSPHATIDYLGLYCEROPHOSPHATASE A"/>
    <property type="match status" value="1"/>
</dbReference>